<dbReference type="EMBL" id="JAUSWL010000005">
    <property type="protein sequence ID" value="MDQ0544345.1"/>
    <property type="molecule type" value="Genomic_DNA"/>
</dbReference>
<evidence type="ECO:0000256" key="1">
    <source>
        <dbReference type="SAM" id="MobiDB-lite"/>
    </source>
</evidence>
<proteinExistence type="predicted"/>
<dbReference type="Proteomes" id="UP001223420">
    <property type="component" value="Unassembled WGS sequence"/>
</dbReference>
<evidence type="ECO:0000313" key="3">
    <source>
        <dbReference type="Proteomes" id="UP001223420"/>
    </source>
</evidence>
<gene>
    <name evidence="2" type="ORF">QO001_003279</name>
</gene>
<protein>
    <submittedName>
        <fullName evidence="2">Uncharacterized protein</fullName>
    </submittedName>
</protein>
<dbReference type="AlphaFoldDB" id="A0AAJ1WX15"/>
<accession>A0AAJ1WX15</accession>
<reference evidence="2" key="1">
    <citation type="submission" date="2023-07" db="EMBL/GenBank/DDBJ databases">
        <title>Genomic Encyclopedia of Type Strains, Phase IV (KMG-IV): sequencing the most valuable type-strain genomes for metagenomic binning, comparative biology and taxonomic classification.</title>
        <authorList>
            <person name="Goeker M."/>
        </authorList>
    </citation>
    <scope>NUCLEOTIDE SEQUENCE</scope>
    <source>
        <strain evidence="2">DSM 19569</strain>
    </source>
</reference>
<organism evidence="2 3">
    <name type="scientific">Methylobacterium brachiatum</name>
    <dbReference type="NCBI Taxonomy" id="269660"/>
    <lineage>
        <taxon>Bacteria</taxon>
        <taxon>Pseudomonadati</taxon>
        <taxon>Pseudomonadota</taxon>
        <taxon>Alphaproteobacteria</taxon>
        <taxon>Hyphomicrobiales</taxon>
        <taxon>Methylobacteriaceae</taxon>
        <taxon>Methylobacterium</taxon>
    </lineage>
</organism>
<name>A0AAJ1WX15_9HYPH</name>
<comment type="caution">
    <text evidence="2">The sequence shown here is derived from an EMBL/GenBank/DDBJ whole genome shotgun (WGS) entry which is preliminary data.</text>
</comment>
<evidence type="ECO:0000313" key="2">
    <source>
        <dbReference type="EMBL" id="MDQ0544345.1"/>
    </source>
</evidence>
<feature type="region of interest" description="Disordered" evidence="1">
    <location>
        <begin position="1"/>
        <end position="25"/>
    </location>
</feature>
<sequence length="97" mass="9795">MDIRAAFVADGQPPETRQPRQRTLDDPTVAAQALTAFDAPARNAGHDPAGPAFPAATAVVVGFVGVQLAGPVARASTAARARTSGIASSVATSWVLS</sequence>